<sequence>MTLADFFADHTYRMVFFGTGLIGLVAGALGSFAYLRKQSLVSDVVSHSALPGTLVAFLIAGAIPGLGGRNMAALIIGAIVAGALAAWYSNAVAATSKIRIDTAMAVTLTVFFGAGMVLMRVITNRPFPDKGGIQDYLFGNASVITRADLVTSLAVGVVALAPMLLLWKEFQIRTFDPAHATSLGFRPGLIDGIMFTCIVVATVIGVKAVGLVLMVAFVVTPPAAARQWTRSLPTMVGLSAAIGAVGSGVGAYLSIALGKIPTGPLIVITLFVIFLVSMLFAPRRSVVTQAIARVRGRADLARELRAQAPARAGAGLDALTGTGNGAVNGAANGVVNGTGNGAGNGAVNGTVNGSRREVAR</sequence>
<evidence type="ECO:0000256" key="7">
    <source>
        <dbReference type="ARBA" id="ARBA00023136"/>
    </source>
</evidence>
<dbReference type="CDD" id="cd06550">
    <property type="entry name" value="TM_ABC_iron-siderophores_like"/>
    <property type="match status" value="1"/>
</dbReference>
<evidence type="ECO:0000313" key="11">
    <source>
        <dbReference type="Proteomes" id="UP001595751"/>
    </source>
</evidence>
<dbReference type="PANTHER" id="PTHR30477">
    <property type="entry name" value="ABC-TRANSPORTER METAL-BINDING PROTEIN"/>
    <property type="match status" value="1"/>
</dbReference>
<feature type="transmembrane region" description="Helical" evidence="9">
    <location>
        <begin position="47"/>
        <end position="66"/>
    </location>
</feature>
<keyword evidence="7 9" id="KW-0472">Membrane</keyword>
<evidence type="ECO:0000256" key="4">
    <source>
        <dbReference type="ARBA" id="ARBA00022475"/>
    </source>
</evidence>
<proteinExistence type="inferred from homology"/>
<name>A0ABV7ZPY4_9CORY</name>
<evidence type="ECO:0000313" key="10">
    <source>
        <dbReference type="EMBL" id="MFC3850176.1"/>
    </source>
</evidence>
<feature type="transmembrane region" description="Helical" evidence="9">
    <location>
        <begin position="231"/>
        <end position="253"/>
    </location>
</feature>
<dbReference type="EMBL" id="JBHRZN010000002">
    <property type="protein sequence ID" value="MFC3850176.1"/>
    <property type="molecule type" value="Genomic_DNA"/>
</dbReference>
<dbReference type="Pfam" id="PF00950">
    <property type="entry name" value="ABC-3"/>
    <property type="match status" value="1"/>
</dbReference>
<evidence type="ECO:0000256" key="6">
    <source>
        <dbReference type="ARBA" id="ARBA00022989"/>
    </source>
</evidence>
<accession>A0ABV7ZPY4</accession>
<dbReference type="PANTHER" id="PTHR30477:SF3">
    <property type="entry name" value="METAL TRANSPORT SYSTEM MEMBRANE PROTEIN CT_069-RELATED"/>
    <property type="match status" value="1"/>
</dbReference>
<dbReference type="Gene3D" id="1.10.3470.10">
    <property type="entry name" value="ABC transporter involved in vitamin B12 uptake, BtuC"/>
    <property type="match status" value="1"/>
</dbReference>
<feature type="transmembrane region" description="Helical" evidence="9">
    <location>
        <begin position="265"/>
        <end position="282"/>
    </location>
</feature>
<evidence type="ECO:0000256" key="2">
    <source>
        <dbReference type="ARBA" id="ARBA00008034"/>
    </source>
</evidence>
<keyword evidence="3 8" id="KW-0813">Transport</keyword>
<keyword evidence="11" id="KW-1185">Reference proteome</keyword>
<keyword evidence="5 8" id="KW-0812">Transmembrane</keyword>
<evidence type="ECO:0000256" key="5">
    <source>
        <dbReference type="ARBA" id="ARBA00022692"/>
    </source>
</evidence>
<feature type="transmembrane region" description="Helical" evidence="9">
    <location>
        <begin position="188"/>
        <end position="219"/>
    </location>
</feature>
<keyword evidence="4" id="KW-1003">Cell membrane</keyword>
<organism evidence="10 11">
    <name type="scientific">Corynebacterium hansenii</name>
    <dbReference type="NCBI Taxonomy" id="394964"/>
    <lineage>
        <taxon>Bacteria</taxon>
        <taxon>Bacillati</taxon>
        <taxon>Actinomycetota</taxon>
        <taxon>Actinomycetes</taxon>
        <taxon>Mycobacteriales</taxon>
        <taxon>Corynebacteriaceae</taxon>
        <taxon>Corynebacterium</taxon>
    </lineage>
</organism>
<dbReference type="InterPro" id="IPR037294">
    <property type="entry name" value="ABC_BtuC-like"/>
</dbReference>
<evidence type="ECO:0000256" key="3">
    <source>
        <dbReference type="ARBA" id="ARBA00022448"/>
    </source>
</evidence>
<feature type="transmembrane region" description="Helical" evidence="9">
    <location>
        <begin position="103"/>
        <end position="123"/>
    </location>
</feature>
<feature type="transmembrane region" description="Helical" evidence="9">
    <location>
        <begin position="12"/>
        <end position="35"/>
    </location>
</feature>
<protein>
    <submittedName>
        <fullName evidence="10">Metal ABC transporter permease</fullName>
    </submittedName>
</protein>
<evidence type="ECO:0000256" key="1">
    <source>
        <dbReference type="ARBA" id="ARBA00004651"/>
    </source>
</evidence>
<gene>
    <name evidence="10" type="ORF">ACFORJ_08365</name>
</gene>
<feature type="transmembrane region" description="Helical" evidence="9">
    <location>
        <begin position="72"/>
        <end position="91"/>
    </location>
</feature>
<comment type="similarity">
    <text evidence="2 8">Belongs to the ABC-3 integral membrane protein family.</text>
</comment>
<dbReference type="Proteomes" id="UP001595751">
    <property type="component" value="Unassembled WGS sequence"/>
</dbReference>
<dbReference type="InterPro" id="IPR001626">
    <property type="entry name" value="ABC_TroCD"/>
</dbReference>
<dbReference type="SUPFAM" id="SSF81345">
    <property type="entry name" value="ABC transporter involved in vitamin B12 uptake, BtuC"/>
    <property type="match status" value="1"/>
</dbReference>
<dbReference type="RefSeq" id="WP_290289680.1">
    <property type="nucleotide sequence ID" value="NZ_CP047211.1"/>
</dbReference>
<feature type="transmembrane region" description="Helical" evidence="9">
    <location>
        <begin position="143"/>
        <end position="167"/>
    </location>
</feature>
<comment type="subcellular location">
    <subcellularLocation>
        <location evidence="1 8">Cell membrane</location>
        <topology evidence="1 8">Multi-pass membrane protein</topology>
    </subcellularLocation>
</comment>
<keyword evidence="6 9" id="KW-1133">Transmembrane helix</keyword>
<reference evidence="11" key="1">
    <citation type="journal article" date="2019" name="Int. J. Syst. Evol. Microbiol.">
        <title>The Global Catalogue of Microorganisms (GCM) 10K type strain sequencing project: providing services to taxonomists for standard genome sequencing and annotation.</title>
        <authorList>
            <consortium name="The Broad Institute Genomics Platform"/>
            <consortium name="The Broad Institute Genome Sequencing Center for Infectious Disease"/>
            <person name="Wu L."/>
            <person name="Ma J."/>
        </authorList>
    </citation>
    <scope>NUCLEOTIDE SEQUENCE [LARGE SCALE GENOMIC DNA]</scope>
    <source>
        <strain evidence="11">CCUG 53252</strain>
    </source>
</reference>
<evidence type="ECO:0000256" key="9">
    <source>
        <dbReference type="SAM" id="Phobius"/>
    </source>
</evidence>
<comment type="caution">
    <text evidence="10">The sequence shown here is derived from an EMBL/GenBank/DDBJ whole genome shotgun (WGS) entry which is preliminary data.</text>
</comment>
<evidence type="ECO:0000256" key="8">
    <source>
        <dbReference type="RuleBase" id="RU003943"/>
    </source>
</evidence>